<sequence>MTKHLLHTFTTLRHPVEKLLEAEHFLARMTTSDGLEFQFELNAFLSASRSLTFVLQKTLSGVTGFAAWYEQQQVRMKADPAMRFFLELRNISQKQGPISFVGGSLPGGGWTYRFVGQPLAVPEELLGRDIGNCCAAHLIKLAALLTECVSAFPFHSCPARADRAPRRGVTALGRHDLR</sequence>
<reference evidence="1" key="1">
    <citation type="submission" date="2016-10" db="EMBL/GenBank/DDBJ databases">
        <title>Sequence of Gallionella enrichment culture.</title>
        <authorList>
            <person name="Poehlein A."/>
            <person name="Muehling M."/>
            <person name="Daniel R."/>
        </authorList>
    </citation>
    <scope>NUCLEOTIDE SEQUENCE</scope>
</reference>
<evidence type="ECO:0000313" key="1">
    <source>
        <dbReference type="EMBL" id="OIQ87049.1"/>
    </source>
</evidence>
<protein>
    <submittedName>
        <fullName evidence="1">Uncharacterized protein</fullName>
    </submittedName>
</protein>
<accession>A0A1J5QTT4</accession>
<gene>
    <name evidence="1" type="ORF">GALL_311090</name>
</gene>
<comment type="caution">
    <text evidence="1">The sequence shown here is derived from an EMBL/GenBank/DDBJ whole genome shotgun (WGS) entry which is preliminary data.</text>
</comment>
<dbReference type="EMBL" id="MLJW01000444">
    <property type="protein sequence ID" value="OIQ87049.1"/>
    <property type="molecule type" value="Genomic_DNA"/>
</dbReference>
<organism evidence="1">
    <name type="scientific">mine drainage metagenome</name>
    <dbReference type="NCBI Taxonomy" id="410659"/>
    <lineage>
        <taxon>unclassified sequences</taxon>
        <taxon>metagenomes</taxon>
        <taxon>ecological metagenomes</taxon>
    </lineage>
</organism>
<proteinExistence type="predicted"/>
<dbReference type="AlphaFoldDB" id="A0A1J5QTT4"/>
<name>A0A1J5QTT4_9ZZZZ</name>